<feature type="domain" description="WH2" evidence="2">
    <location>
        <begin position="102"/>
        <end position="119"/>
    </location>
</feature>
<feature type="compositionally biased region" description="Pro residues" evidence="1">
    <location>
        <begin position="53"/>
        <end position="69"/>
    </location>
</feature>
<reference evidence="3" key="1">
    <citation type="submission" date="2021-05" db="EMBL/GenBank/DDBJ databases">
        <authorList>
            <person name="Alioto T."/>
            <person name="Alioto T."/>
            <person name="Gomez Garrido J."/>
        </authorList>
    </citation>
    <scope>NUCLEOTIDE SEQUENCE</scope>
</reference>
<proteinExistence type="predicted"/>
<dbReference type="GO" id="GO:0003779">
    <property type="term" value="F:actin binding"/>
    <property type="evidence" value="ECO:0007669"/>
    <property type="project" value="InterPro"/>
</dbReference>
<dbReference type="CDD" id="cd22072">
    <property type="entry name" value="WH2_WAVE-2"/>
    <property type="match status" value="1"/>
</dbReference>
<protein>
    <recommendedName>
        <fullName evidence="2">WH2 domain-containing protein</fullName>
    </recommendedName>
</protein>
<dbReference type="Pfam" id="PF02205">
    <property type="entry name" value="WH2"/>
    <property type="match status" value="1"/>
</dbReference>
<feature type="compositionally biased region" description="Pro residues" evidence="1">
    <location>
        <begin position="1"/>
        <end position="14"/>
    </location>
</feature>
<dbReference type="Gene3D" id="6.10.280.150">
    <property type="match status" value="1"/>
</dbReference>
<feature type="domain" description="WH2" evidence="2">
    <location>
        <begin position="72"/>
        <end position="89"/>
    </location>
</feature>
<feature type="region of interest" description="Disordered" evidence="1">
    <location>
        <begin position="1"/>
        <end position="104"/>
    </location>
</feature>
<name>A0A8D9DTW9_9HEMI</name>
<evidence type="ECO:0000313" key="3">
    <source>
        <dbReference type="EMBL" id="CAG6727185.1"/>
    </source>
</evidence>
<feature type="compositionally biased region" description="Pro residues" evidence="1">
    <location>
        <begin position="26"/>
        <end position="45"/>
    </location>
</feature>
<dbReference type="AlphaFoldDB" id="A0A8D9DTW9"/>
<dbReference type="PRINTS" id="PR01217">
    <property type="entry name" value="PRICHEXTENSN"/>
</dbReference>
<organism evidence="3">
    <name type="scientific">Cacopsylla melanoneura</name>
    <dbReference type="NCBI Taxonomy" id="428564"/>
    <lineage>
        <taxon>Eukaryota</taxon>
        <taxon>Metazoa</taxon>
        <taxon>Ecdysozoa</taxon>
        <taxon>Arthropoda</taxon>
        <taxon>Hexapoda</taxon>
        <taxon>Insecta</taxon>
        <taxon>Pterygota</taxon>
        <taxon>Neoptera</taxon>
        <taxon>Paraneoptera</taxon>
        <taxon>Hemiptera</taxon>
        <taxon>Sternorrhyncha</taxon>
        <taxon>Psylloidea</taxon>
        <taxon>Psyllidae</taxon>
        <taxon>Psyllinae</taxon>
        <taxon>Cacopsylla</taxon>
    </lineage>
</organism>
<evidence type="ECO:0000259" key="2">
    <source>
        <dbReference type="PROSITE" id="PS51082"/>
    </source>
</evidence>
<sequence length="139" mass="14914">MPPSSSPRPSPKLPFPATNIHTPSKHCPPPRPPPPLMNIPPPPPLVSGLDSAPLPPPLGLDTAPLPPTQTDPRSALMDAIKGRSQLKSVDPASIKPTPTTDSRGDLLAKIRQGVNLKTVEPQAEKEKPKETYYYNLCLT</sequence>
<dbReference type="EMBL" id="HBUF01373326">
    <property type="protein sequence ID" value="CAG6727185.1"/>
    <property type="molecule type" value="Transcribed_RNA"/>
</dbReference>
<dbReference type="PROSITE" id="PS51082">
    <property type="entry name" value="WH2"/>
    <property type="match status" value="2"/>
</dbReference>
<accession>A0A8D9DTW9</accession>
<evidence type="ECO:0000256" key="1">
    <source>
        <dbReference type="SAM" id="MobiDB-lite"/>
    </source>
</evidence>
<dbReference type="SMART" id="SM00246">
    <property type="entry name" value="WH2"/>
    <property type="match status" value="2"/>
</dbReference>
<dbReference type="InterPro" id="IPR003124">
    <property type="entry name" value="WH2_dom"/>
</dbReference>